<evidence type="ECO:0008006" key="4">
    <source>
        <dbReference type="Google" id="ProtNLM"/>
    </source>
</evidence>
<evidence type="ECO:0000313" key="2">
    <source>
        <dbReference type="EMBL" id="KAG8070231.1"/>
    </source>
</evidence>
<reference evidence="2" key="2">
    <citation type="submission" date="2021-02" db="EMBL/GenBank/DDBJ databases">
        <authorList>
            <person name="Kimball J.A."/>
            <person name="Haas M.W."/>
            <person name="Macchietto M."/>
            <person name="Kono T."/>
            <person name="Duquette J."/>
            <person name="Shao M."/>
        </authorList>
    </citation>
    <scope>NUCLEOTIDE SEQUENCE</scope>
    <source>
        <tissue evidence="2">Fresh leaf tissue</tissue>
    </source>
</reference>
<protein>
    <recommendedName>
        <fullName evidence="4">Secreted protein</fullName>
    </recommendedName>
</protein>
<evidence type="ECO:0000313" key="3">
    <source>
        <dbReference type="Proteomes" id="UP000729402"/>
    </source>
</evidence>
<proteinExistence type="predicted"/>
<comment type="caution">
    <text evidence="2">The sequence shown here is derived from an EMBL/GenBank/DDBJ whole genome shotgun (WGS) entry which is preliminary data.</text>
</comment>
<gene>
    <name evidence="2" type="ORF">GUJ93_ZPchr0006g42251</name>
</gene>
<accession>A0A8J5VSN6</accession>
<dbReference type="OrthoDB" id="638532at2759"/>
<feature type="signal peptide" evidence="1">
    <location>
        <begin position="1"/>
        <end position="27"/>
    </location>
</feature>
<organism evidence="2 3">
    <name type="scientific">Zizania palustris</name>
    <name type="common">Northern wild rice</name>
    <dbReference type="NCBI Taxonomy" id="103762"/>
    <lineage>
        <taxon>Eukaryota</taxon>
        <taxon>Viridiplantae</taxon>
        <taxon>Streptophyta</taxon>
        <taxon>Embryophyta</taxon>
        <taxon>Tracheophyta</taxon>
        <taxon>Spermatophyta</taxon>
        <taxon>Magnoliopsida</taxon>
        <taxon>Liliopsida</taxon>
        <taxon>Poales</taxon>
        <taxon>Poaceae</taxon>
        <taxon>BOP clade</taxon>
        <taxon>Oryzoideae</taxon>
        <taxon>Oryzeae</taxon>
        <taxon>Zizaniinae</taxon>
        <taxon>Zizania</taxon>
    </lineage>
</organism>
<feature type="chain" id="PRO_5035249742" description="Secreted protein" evidence="1">
    <location>
        <begin position="28"/>
        <end position="77"/>
    </location>
</feature>
<dbReference type="AlphaFoldDB" id="A0A8J5VSN6"/>
<dbReference type="Proteomes" id="UP000729402">
    <property type="component" value="Unassembled WGS sequence"/>
</dbReference>
<keyword evidence="1" id="KW-0732">Signal</keyword>
<reference evidence="2" key="1">
    <citation type="journal article" date="2021" name="bioRxiv">
        <title>Whole Genome Assembly and Annotation of Northern Wild Rice, Zizania palustris L., Supports a Whole Genome Duplication in the Zizania Genus.</title>
        <authorList>
            <person name="Haas M."/>
            <person name="Kono T."/>
            <person name="Macchietto M."/>
            <person name="Millas R."/>
            <person name="McGilp L."/>
            <person name="Shao M."/>
            <person name="Duquette J."/>
            <person name="Hirsch C.N."/>
            <person name="Kimball J."/>
        </authorList>
    </citation>
    <scope>NUCLEOTIDE SEQUENCE</scope>
    <source>
        <tissue evidence="2">Fresh leaf tissue</tissue>
    </source>
</reference>
<name>A0A8J5VSN6_ZIZPA</name>
<dbReference type="EMBL" id="JAAALK010000283">
    <property type="protein sequence ID" value="KAG8070231.1"/>
    <property type="molecule type" value="Genomic_DNA"/>
</dbReference>
<sequence length="77" mass="8046">MMCPAPTPTTLFAVGLMLCPFPALVPSCRNLTALLPQLCGLLASLYRHLRDELARLLPAPRAAPPTTAAPPPVSAAV</sequence>
<evidence type="ECO:0000256" key="1">
    <source>
        <dbReference type="SAM" id="SignalP"/>
    </source>
</evidence>
<keyword evidence="3" id="KW-1185">Reference proteome</keyword>